<dbReference type="Pfam" id="PF16861">
    <property type="entry name" value="Carbam_trans_C"/>
    <property type="match status" value="1"/>
</dbReference>
<dbReference type="PANTHER" id="PTHR34847:SF1">
    <property type="entry name" value="NODULATION PROTEIN U"/>
    <property type="match status" value="1"/>
</dbReference>
<evidence type="ECO:0000259" key="2">
    <source>
        <dbReference type="Pfam" id="PF02543"/>
    </source>
</evidence>
<dbReference type="Pfam" id="PF02543">
    <property type="entry name" value="Carbam_trans_N"/>
    <property type="match status" value="2"/>
</dbReference>
<reference evidence="5" key="1">
    <citation type="journal article" date="2019" name="Int. J. Syst. Evol. Microbiol.">
        <title>The Global Catalogue of Microorganisms (GCM) 10K type strain sequencing project: providing services to taxonomists for standard genome sequencing and annotation.</title>
        <authorList>
            <consortium name="The Broad Institute Genomics Platform"/>
            <consortium name="The Broad Institute Genome Sequencing Center for Infectious Disease"/>
            <person name="Wu L."/>
            <person name="Ma J."/>
        </authorList>
    </citation>
    <scope>NUCLEOTIDE SEQUENCE [LARGE SCALE GENOMIC DNA]</scope>
    <source>
        <strain evidence="5">CGMCC 4.7152</strain>
    </source>
</reference>
<keyword evidence="5" id="KW-1185">Reference proteome</keyword>
<dbReference type="InterPro" id="IPR043129">
    <property type="entry name" value="ATPase_NBD"/>
</dbReference>
<accession>A0ABV9WDK2</accession>
<dbReference type="EMBL" id="JBHSIU010000071">
    <property type="protein sequence ID" value="MFC5005371.1"/>
    <property type="molecule type" value="Genomic_DNA"/>
</dbReference>
<dbReference type="SUPFAM" id="SSF53067">
    <property type="entry name" value="Actin-like ATPase domain"/>
    <property type="match status" value="1"/>
</dbReference>
<dbReference type="PANTHER" id="PTHR34847">
    <property type="entry name" value="NODULATION PROTEIN U"/>
    <property type="match status" value="1"/>
</dbReference>
<comment type="similarity">
    <text evidence="1">Belongs to the NodU/CmcH family.</text>
</comment>
<dbReference type="InterPro" id="IPR051338">
    <property type="entry name" value="NodU/CmcH_Carbamoyltrnsfr"/>
</dbReference>
<organism evidence="4 5">
    <name type="scientific">Dactylosporangium cerinum</name>
    <dbReference type="NCBI Taxonomy" id="1434730"/>
    <lineage>
        <taxon>Bacteria</taxon>
        <taxon>Bacillati</taxon>
        <taxon>Actinomycetota</taxon>
        <taxon>Actinomycetes</taxon>
        <taxon>Micromonosporales</taxon>
        <taxon>Micromonosporaceae</taxon>
        <taxon>Dactylosporangium</taxon>
    </lineage>
</organism>
<sequence>MYILGVHGNLGKAEHDPAAVLLCDGDIVAAAEEERFVRSKHAVGLMPDAAIRFCLQQAKIGMREVDVVAFPRATWSDFPPRLEAYLQYTFGFAPPVEYVDHHTAHAASTYLISGFDDALIITADQAGDGTSCAAFRGRGPELELLEAVPFPDSIGLFAALVTQYLGFRSNHDEYKVMGLAPYGNPTMDLTGLLHTAGGLPRLDPRVLHQTVLQRHPVFHTDQLPMFAADQLLGLPTRRLPDGELTGAHRDLAATAQQTITAALLGFVERHRTGIDQRLCLAGGVAENSVAAGAIAATGTFDDVYVAPACGDAGTALGAALLIAAQHGHRPARLTHTQLGPSFTDGQIGDVLRECGVPYVETADPAATAADLIADEQIVAWFQGRMEFGPRALGARSLLADPSTDAMRAQVNRIKRREQFRPFGPSVLAEHLPDLFPTTVEAPFMSFTLPTKDPAPIIAATHVDGTSRPHTVPDDGTLYRRLVEHVHARTGTPAVLNTSLNSGWEPIVATPEQALAFLYSSTADALVIGPFLVTKHTSKERR</sequence>
<dbReference type="Gene3D" id="3.30.420.40">
    <property type="match status" value="2"/>
</dbReference>
<evidence type="ECO:0000313" key="4">
    <source>
        <dbReference type="EMBL" id="MFC5005371.1"/>
    </source>
</evidence>
<dbReference type="RefSeq" id="WP_380126009.1">
    <property type="nucleotide sequence ID" value="NZ_JBHSIU010000071.1"/>
</dbReference>
<dbReference type="Gene3D" id="3.90.870.20">
    <property type="entry name" value="Carbamoyltransferase, C-terminal domain"/>
    <property type="match status" value="1"/>
</dbReference>
<dbReference type="InterPro" id="IPR003696">
    <property type="entry name" value="Carbtransf_dom"/>
</dbReference>
<gene>
    <name evidence="4" type="ORF">ACFPIJ_47015</name>
</gene>
<evidence type="ECO:0000259" key="3">
    <source>
        <dbReference type="Pfam" id="PF16861"/>
    </source>
</evidence>
<dbReference type="CDD" id="cd24098">
    <property type="entry name" value="ASKHA_NBD_TobZ_N"/>
    <property type="match status" value="1"/>
</dbReference>
<feature type="domain" description="Carbamoyltransferase" evidence="2">
    <location>
        <begin position="92"/>
        <end position="320"/>
    </location>
</feature>
<comment type="caution">
    <text evidence="4">The sequence shown here is derived from an EMBL/GenBank/DDBJ whole genome shotgun (WGS) entry which is preliminary data.</text>
</comment>
<protein>
    <submittedName>
        <fullName evidence="4">Carbamoyltransferase</fullName>
    </submittedName>
</protein>
<feature type="domain" description="Carbamoyltransferase C-terminal" evidence="3">
    <location>
        <begin position="369"/>
        <end position="534"/>
    </location>
</feature>
<name>A0ABV9WDK2_9ACTN</name>
<proteinExistence type="inferred from homology"/>
<evidence type="ECO:0000313" key="5">
    <source>
        <dbReference type="Proteomes" id="UP001595912"/>
    </source>
</evidence>
<evidence type="ECO:0000256" key="1">
    <source>
        <dbReference type="ARBA" id="ARBA00006129"/>
    </source>
</evidence>
<dbReference type="InterPro" id="IPR031730">
    <property type="entry name" value="Carbam_trans_C"/>
</dbReference>
<feature type="domain" description="Carbamoyltransferase" evidence="2">
    <location>
        <begin position="14"/>
        <end position="70"/>
    </location>
</feature>
<dbReference type="Proteomes" id="UP001595912">
    <property type="component" value="Unassembled WGS sequence"/>
</dbReference>
<dbReference type="InterPro" id="IPR038152">
    <property type="entry name" value="Carbam_trans_C_sf"/>
</dbReference>